<dbReference type="OrthoDB" id="10394761at2759"/>
<evidence type="ECO:0000313" key="2">
    <source>
        <dbReference type="Proteomes" id="UP000054485"/>
    </source>
</evidence>
<evidence type="ECO:0000313" key="1">
    <source>
        <dbReference type="EMBL" id="KIK33555.1"/>
    </source>
</evidence>
<organism evidence="1 2">
    <name type="scientific">Suillus luteus UH-Slu-Lm8-n1</name>
    <dbReference type="NCBI Taxonomy" id="930992"/>
    <lineage>
        <taxon>Eukaryota</taxon>
        <taxon>Fungi</taxon>
        <taxon>Dikarya</taxon>
        <taxon>Basidiomycota</taxon>
        <taxon>Agaricomycotina</taxon>
        <taxon>Agaricomycetes</taxon>
        <taxon>Agaricomycetidae</taxon>
        <taxon>Boletales</taxon>
        <taxon>Suillineae</taxon>
        <taxon>Suillaceae</taxon>
        <taxon>Suillus</taxon>
    </lineage>
</organism>
<reference evidence="2" key="2">
    <citation type="submission" date="2015-01" db="EMBL/GenBank/DDBJ databases">
        <title>Evolutionary Origins and Diversification of the Mycorrhizal Mutualists.</title>
        <authorList>
            <consortium name="DOE Joint Genome Institute"/>
            <consortium name="Mycorrhizal Genomics Consortium"/>
            <person name="Kohler A."/>
            <person name="Kuo A."/>
            <person name="Nagy L.G."/>
            <person name="Floudas D."/>
            <person name="Copeland A."/>
            <person name="Barry K.W."/>
            <person name="Cichocki N."/>
            <person name="Veneault-Fourrey C."/>
            <person name="LaButti K."/>
            <person name="Lindquist E.A."/>
            <person name="Lipzen A."/>
            <person name="Lundell T."/>
            <person name="Morin E."/>
            <person name="Murat C."/>
            <person name="Riley R."/>
            <person name="Ohm R."/>
            <person name="Sun H."/>
            <person name="Tunlid A."/>
            <person name="Henrissat B."/>
            <person name="Grigoriev I.V."/>
            <person name="Hibbett D.S."/>
            <person name="Martin F."/>
        </authorList>
    </citation>
    <scope>NUCLEOTIDE SEQUENCE [LARGE SCALE GENOMIC DNA]</scope>
    <source>
        <strain evidence="2">UH-Slu-Lm8-n1</strain>
    </source>
</reference>
<reference evidence="1 2" key="1">
    <citation type="submission" date="2014-04" db="EMBL/GenBank/DDBJ databases">
        <authorList>
            <consortium name="DOE Joint Genome Institute"/>
            <person name="Kuo A."/>
            <person name="Ruytinx J."/>
            <person name="Rineau F."/>
            <person name="Colpaert J."/>
            <person name="Kohler A."/>
            <person name="Nagy L.G."/>
            <person name="Floudas D."/>
            <person name="Copeland A."/>
            <person name="Barry K.W."/>
            <person name="Cichocki N."/>
            <person name="Veneault-Fourrey C."/>
            <person name="LaButti K."/>
            <person name="Lindquist E.A."/>
            <person name="Lipzen A."/>
            <person name="Lundell T."/>
            <person name="Morin E."/>
            <person name="Murat C."/>
            <person name="Sun H."/>
            <person name="Tunlid A."/>
            <person name="Henrissat B."/>
            <person name="Grigoriev I.V."/>
            <person name="Hibbett D.S."/>
            <person name="Martin F."/>
            <person name="Nordberg H.P."/>
            <person name="Cantor M.N."/>
            <person name="Hua S.X."/>
        </authorList>
    </citation>
    <scope>NUCLEOTIDE SEQUENCE [LARGE SCALE GENOMIC DNA]</scope>
    <source>
        <strain evidence="1 2">UH-Slu-Lm8-n1</strain>
    </source>
</reference>
<protein>
    <submittedName>
        <fullName evidence="1">Uncharacterized protein</fullName>
    </submittedName>
</protein>
<dbReference type="HOGENOM" id="CLU_126153_1_0_1"/>
<proteinExistence type="predicted"/>
<accession>A0A0C9Z7Q5</accession>
<dbReference type="InParanoid" id="A0A0C9Z7Q5"/>
<name>A0A0C9Z7Q5_9AGAM</name>
<dbReference type="Proteomes" id="UP000054485">
    <property type="component" value="Unassembled WGS sequence"/>
</dbReference>
<sequence length="88" mass="10242">MFRDLISGLLDPRPSSRYGFREVSGHKIFLSPCGKSEFFDAYSRALERSEVPESLPDLPWDQETARVWQRLAPWEHPRVPGIDWTKPV</sequence>
<dbReference type="EMBL" id="KN835919">
    <property type="protein sequence ID" value="KIK33555.1"/>
    <property type="molecule type" value="Genomic_DNA"/>
</dbReference>
<dbReference type="AlphaFoldDB" id="A0A0C9Z7Q5"/>
<gene>
    <name evidence="1" type="ORF">CY34DRAFT_18302</name>
</gene>
<keyword evidence="2" id="KW-1185">Reference proteome</keyword>